<keyword evidence="4" id="KW-1185">Reference proteome</keyword>
<dbReference type="InterPro" id="IPR006976">
    <property type="entry name" value="VanZ-like"/>
</dbReference>
<gene>
    <name evidence="3" type="ORF">CLOSTMETH_03115</name>
</gene>
<comment type="caution">
    <text evidence="3">The sequence shown here is derived from an EMBL/GenBank/DDBJ whole genome shotgun (WGS) entry which is preliminary data.</text>
</comment>
<dbReference type="HOGENOM" id="CLU_096028_0_2_9"/>
<evidence type="ECO:0000313" key="3">
    <source>
        <dbReference type="EMBL" id="EEG29272.1"/>
    </source>
</evidence>
<evidence type="ECO:0000259" key="2">
    <source>
        <dbReference type="Pfam" id="PF04892"/>
    </source>
</evidence>
<keyword evidence="1" id="KW-0812">Transmembrane</keyword>
<name>C0EGX1_9FIRM</name>
<proteinExistence type="predicted"/>
<dbReference type="Pfam" id="PF04892">
    <property type="entry name" value="VanZ"/>
    <property type="match status" value="1"/>
</dbReference>
<dbReference type="STRING" id="537013.CLOSTMETH_03115"/>
<dbReference type="EMBL" id="ACEC01000112">
    <property type="protein sequence ID" value="EEG29272.1"/>
    <property type="molecule type" value="Genomic_DNA"/>
</dbReference>
<feature type="transmembrane region" description="Helical" evidence="1">
    <location>
        <begin position="123"/>
        <end position="142"/>
    </location>
</feature>
<dbReference type="NCBIfam" id="NF037970">
    <property type="entry name" value="vanZ_1"/>
    <property type="match status" value="1"/>
</dbReference>
<evidence type="ECO:0000256" key="1">
    <source>
        <dbReference type="SAM" id="Phobius"/>
    </source>
</evidence>
<keyword evidence="1" id="KW-1133">Transmembrane helix</keyword>
<sequence>MLNKNTTHRIVWTALTVLFTLFIFINSMLPADQSSVGSGSVLAFLQRILGENSGVTEHLVRKTAHFVEYLVLGILLILTVRSYVDRIFEHIFVPLFAGLAIPVVDEFIQLFVEGRSAQVDDVMLDFVGVLTGMVVVLLIVYIKNRFFKRRWWR</sequence>
<feature type="transmembrane region" description="Helical" evidence="1">
    <location>
        <begin position="91"/>
        <end position="111"/>
    </location>
</feature>
<protein>
    <submittedName>
        <fullName evidence="3">VanZ-like protein</fullName>
    </submittedName>
</protein>
<dbReference type="eggNOG" id="COG5652">
    <property type="taxonomic scope" value="Bacteria"/>
</dbReference>
<organism evidence="3 4">
    <name type="scientific">[Clostridium] methylpentosum DSM 5476</name>
    <dbReference type="NCBI Taxonomy" id="537013"/>
    <lineage>
        <taxon>Bacteria</taxon>
        <taxon>Bacillati</taxon>
        <taxon>Bacillota</taxon>
        <taxon>Clostridia</taxon>
        <taxon>Eubacteriales</taxon>
        <taxon>Oscillospiraceae</taxon>
        <taxon>Oscillospiraceae incertae sedis</taxon>
    </lineage>
</organism>
<dbReference type="AlphaFoldDB" id="C0EGX1"/>
<feature type="domain" description="VanZ-like" evidence="2">
    <location>
        <begin position="14"/>
        <end position="139"/>
    </location>
</feature>
<dbReference type="Proteomes" id="UP000003340">
    <property type="component" value="Unassembled WGS sequence"/>
</dbReference>
<accession>C0EGX1</accession>
<keyword evidence="1" id="KW-0472">Membrane</keyword>
<reference evidence="3 4" key="1">
    <citation type="submission" date="2009-01" db="EMBL/GenBank/DDBJ databases">
        <authorList>
            <person name="Fulton L."/>
            <person name="Clifton S."/>
            <person name="Fulton B."/>
            <person name="Xu J."/>
            <person name="Minx P."/>
            <person name="Pepin K.H."/>
            <person name="Johnson M."/>
            <person name="Bhonagiri V."/>
            <person name="Nash W.E."/>
            <person name="Mardis E.R."/>
            <person name="Wilson R.K."/>
        </authorList>
    </citation>
    <scope>NUCLEOTIDE SEQUENCE [LARGE SCALE GENOMIC DNA]</scope>
    <source>
        <strain evidence="3 4">DSM 5476</strain>
    </source>
</reference>
<reference evidence="3 4" key="2">
    <citation type="submission" date="2009-02" db="EMBL/GenBank/DDBJ databases">
        <title>Draft genome sequence of Clostridium methylpentosum (DSM 5476).</title>
        <authorList>
            <person name="Sudarsanam P."/>
            <person name="Ley R."/>
            <person name="Guruge J."/>
            <person name="Turnbaugh P.J."/>
            <person name="Mahowald M."/>
            <person name="Liep D."/>
            <person name="Gordon J."/>
        </authorList>
    </citation>
    <scope>NUCLEOTIDE SEQUENCE [LARGE SCALE GENOMIC DNA]</scope>
    <source>
        <strain evidence="3 4">DSM 5476</strain>
    </source>
</reference>
<feature type="transmembrane region" description="Helical" evidence="1">
    <location>
        <begin position="67"/>
        <end position="84"/>
    </location>
</feature>
<evidence type="ECO:0000313" key="4">
    <source>
        <dbReference type="Proteomes" id="UP000003340"/>
    </source>
</evidence>